<evidence type="ECO:0000256" key="2">
    <source>
        <dbReference type="ARBA" id="ARBA00022723"/>
    </source>
</evidence>
<accession>A0A450WY09</accession>
<keyword evidence="2" id="KW-0479">Metal-binding</keyword>
<evidence type="ECO:0000256" key="1">
    <source>
        <dbReference type="ARBA" id="ARBA00022670"/>
    </source>
</evidence>
<keyword evidence="3" id="KW-0378">Hydrolase</keyword>
<dbReference type="GO" id="GO:0008237">
    <property type="term" value="F:metallopeptidase activity"/>
    <property type="evidence" value="ECO:0007669"/>
    <property type="project" value="UniProtKB-KW"/>
</dbReference>
<evidence type="ECO:0000259" key="6">
    <source>
        <dbReference type="Pfam" id="PF14464"/>
    </source>
</evidence>
<dbReference type="SUPFAM" id="SSF102712">
    <property type="entry name" value="JAB1/MPN domain"/>
    <property type="match status" value="1"/>
</dbReference>
<dbReference type="EMBL" id="CAADFN010000106">
    <property type="protein sequence ID" value="VFK21899.1"/>
    <property type="molecule type" value="Genomic_DNA"/>
</dbReference>
<dbReference type="AlphaFoldDB" id="A0A450WY09"/>
<evidence type="ECO:0000256" key="4">
    <source>
        <dbReference type="ARBA" id="ARBA00022833"/>
    </source>
</evidence>
<dbReference type="Gene3D" id="3.40.140.10">
    <property type="entry name" value="Cytidine Deaminase, domain 2"/>
    <property type="match status" value="1"/>
</dbReference>
<evidence type="ECO:0000256" key="5">
    <source>
        <dbReference type="ARBA" id="ARBA00023049"/>
    </source>
</evidence>
<reference evidence="7" key="1">
    <citation type="submission" date="2019-02" db="EMBL/GenBank/DDBJ databases">
        <authorList>
            <person name="Gruber-Vodicka R. H."/>
            <person name="Seah K. B. B."/>
        </authorList>
    </citation>
    <scope>NUCLEOTIDE SEQUENCE</scope>
    <source>
        <strain evidence="7">BECK_BY7</strain>
    </source>
</reference>
<name>A0A450WY09_9GAMM</name>
<keyword evidence="1" id="KW-0645">Protease</keyword>
<evidence type="ECO:0000313" key="7">
    <source>
        <dbReference type="EMBL" id="VFK21899.1"/>
    </source>
</evidence>
<keyword evidence="4" id="KW-0862">Zinc</keyword>
<proteinExistence type="predicted"/>
<feature type="domain" description="JAB" evidence="6">
    <location>
        <begin position="32"/>
        <end position="137"/>
    </location>
</feature>
<organism evidence="7">
    <name type="scientific">Candidatus Kentrum sp. LFY</name>
    <dbReference type="NCBI Taxonomy" id="2126342"/>
    <lineage>
        <taxon>Bacteria</taxon>
        <taxon>Pseudomonadati</taxon>
        <taxon>Pseudomonadota</taxon>
        <taxon>Gammaproteobacteria</taxon>
        <taxon>Candidatus Kentrum</taxon>
    </lineage>
</organism>
<dbReference type="GO" id="GO:0046872">
    <property type="term" value="F:metal ion binding"/>
    <property type="evidence" value="ECO:0007669"/>
    <property type="project" value="UniProtKB-KW"/>
</dbReference>
<dbReference type="Pfam" id="PF14464">
    <property type="entry name" value="Prok-JAB"/>
    <property type="match status" value="1"/>
</dbReference>
<evidence type="ECO:0000256" key="3">
    <source>
        <dbReference type="ARBA" id="ARBA00022801"/>
    </source>
</evidence>
<sequence length="163" mass="19159">MDEELLRFQTDDLIVRVAPEVQGIWQGHRQDRFYKRETCGVLIGYCLDSFKEFRIENVTTPGWADKLARYSFLLRDPRHQRTVDNAHARTKGTSVYLGTWHTHPQKIPVPSHVDERDWRECMARNRDRRLFFVIVGLEAISMYTAKGSAFVRLTQDYEAIRNG</sequence>
<gene>
    <name evidence="7" type="ORF">BECKLFY1418C_GA0070996_11064</name>
</gene>
<keyword evidence="5" id="KW-0482">Metalloprotease</keyword>
<protein>
    <submittedName>
        <fullName evidence="7">Integrative and conjugative element protein, VC0181 family</fullName>
    </submittedName>
</protein>
<dbReference type="GO" id="GO:0006508">
    <property type="term" value="P:proteolysis"/>
    <property type="evidence" value="ECO:0007669"/>
    <property type="project" value="UniProtKB-KW"/>
</dbReference>
<dbReference type="InterPro" id="IPR028090">
    <property type="entry name" value="JAB_dom_prok"/>
</dbReference>